<evidence type="ECO:0000256" key="6">
    <source>
        <dbReference type="ARBA" id="ARBA00022842"/>
    </source>
</evidence>
<keyword evidence="6" id="KW-0460">Magnesium</keyword>
<keyword evidence="3" id="KW-0813">Transport</keyword>
<comment type="catalytic activity">
    <reaction evidence="10">
        <text>Mg(2+)(in) = Mg(2+)(out)</text>
        <dbReference type="Rhea" id="RHEA:29827"/>
        <dbReference type="ChEBI" id="CHEBI:18420"/>
    </reaction>
</comment>
<proteinExistence type="inferred from homology"/>
<keyword evidence="9 12" id="KW-0472">Membrane</keyword>
<keyword evidence="8" id="KW-0406">Ion transport</keyword>
<dbReference type="SUPFAM" id="SSF143865">
    <property type="entry name" value="CorA soluble domain-like"/>
    <property type="match status" value="1"/>
</dbReference>
<evidence type="ECO:0000256" key="8">
    <source>
        <dbReference type="ARBA" id="ARBA00023065"/>
    </source>
</evidence>
<dbReference type="Pfam" id="PF01544">
    <property type="entry name" value="CorA"/>
    <property type="match status" value="1"/>
</dbReference>
<sequence>MLVAHRSGAAARDVRTATDAADATWLDLYNPTEDEIALAAQITGLTIPRRDDLDEIESSSRLFMKDDSVYLSTPLVRRREDDFTVTPVGFVLAPHILVTVRFADYSSFATAAARLAEGKERISGDEVAVLLLEAVVDRLADILEHMGTTLDSLSRDVFGVPAPQRANAANRLRRLLRRVGRSGDLASALRDSLLGLERISIYISENKKHDLSPKLMARLKTIGRDIASLNDFVAQTMNKVQFLLDATLGFISIDQNDGMKLLTVVSFVGVAPTLIAGIYGMNFKVMPELNWHYGYAYALGLITVSAVLPMIWFWRRGWFGAT</sequence>
<dbReference type="InterPro" id="IPR045861">
    <property type="entry name" value="CorA_cytoplasmic_dom"/>
</dbReference>
<evidence type="ECO:0000256" key="7">
    <source>
        <dbReference type="ARBA" id="ARBA00022989"/>
    </source>
</evidence>
<dbReference type="Gene3D" id="3.30.460.20">
    <property type="entry name" value="CorA soluble domain-like"/>
    <property type="match status" value="1"/>
</dbReference>
<evidence type="ECO:0000256" key="9">
    <source>
        <dbReference type="ARBA" id="ARBA00023136"/>
    </source>
</evidence>
<accession>A0A850P4Y5</accession>
<dbReference type="Proteomes" id="UP000585665">
    <property type="component" value="Unassembled WGS sequence"/>
</dbReference>
<dbReference type="GO" id="GO:0050897">
    <property type="term" value="F:cobalt ion binding"/>
    <property type="evidence" value="ECO:0007669"/>
    <property type="project" value="TreeGrafter"/>
</dbReference>
<dbReference type="GO" id="GO:0000287">
    <property type="term" value="F:magnesium ion binding"/>
    <property type="evidence" value="ECO:0007669"/>
    <property type="project" value="TreeGrafter"/>
</dbReference>
<comment type="function">
    <text evidence="11">Mediates influx of magnesium ions. Alternates between open and closed states. Activated by low cytoplasmic Mg(2+) levels. Inactive when cytoplasmic Mg(2+) levels are high.</text>
</comment>
<evidence type="ECO:0000256" key="2">
    <source>
        <dbReference type="ARBA" id="ARBA00009765"/>
    </source>
</evidence>
<keyword evidence="14" id="KW-1185">Reference proteome</keyword>
<dbReference type="GO" id="GO:0015095">
    <property type="term" value="F:magnesium ion transmembrane transporter activity"/>
    <property type="evidence" value="ECO:0007669"/>
    <property type="project" value="TreeGrafter"/>
</dbReference>
<dbReference type="SUPFAM" id="SSF144083">
    <property type="entry name" value="Magnesium transport protein CorA, transmembrane region"/>
    <property type="match status" value="1"/>
</dbReference>
<dbReference type="PANTHER" id="PTHR46494">
    <property type="entry name" value="CORA FAMILY METAL ION TRANSPORTER (EUROFUNG)"/>
    <property type="match status" value="1"/>
</dbReference>
<dbReference type="InterPro" id="IPR045863">
    <property type="entry name" value="CorA_TM1_TM2"/>
</dbReference>
<keyword evidence="5 12" id="KW-0812">Transmembrane</keyword>
<feature type="transmembrane region" description="Helical" evidence="12">
    <location>
        <begin position="261"/>
        <end position="281"/>
    </location>
</feature>
<keyword evidence="4" id="KW-1003">Cell membrane</keyword>
<protein>
    <submittedName>
        <fullName evidence="13">Magnesium transporter CorA family protein</fullName>
    </submittedName>
</protein>
<reference evidence="13 14" key="1">
    <citation type="submission" date="2020-06" db="EMBL/GenBank/DDBJ databases">
        <title>Description of novel acetic acid bacteria.</title>
        <authorList>
            <person name="Sombolestani A."/>
        </authorList>
    </citation>
    <scope>NUCLEOTIDE SEQUENCE [LARGE SCALE GENOMIC DNA]</scope>
    <source>
        <strain evidence="13 14">LMG 27010</strain>
    </source>
</reference>
<evidence type="ECO:0000313" key="13">
    <source>
        <dbReference type="EMBL" id="NVN39705.1"/>
    </source>
</evidence>
<feature type="transmembrane region" description="Helical" evidence="12">
    <location>
        <begin position="293"/>
        <end position="314"/>
    </location>
</feature>
<name>A0A850P4Y5_9PROT</name>
<evidence type="ECO:0000256" key="5">
    <source>
        <dbReference type="ARBA" id="ARBA00022692"/>
    </source>
</evidence>
<evidence type="ECO:0000256" key="11">
    <source>
        <dbReference type="ARBA" id="ARBA00045497"/>
    </source>
</evidence>
<dbReference type="Gene3D" id="1.20.58.340">
    <property type="entry name" value="Magnesium transport protein CorA, transmembrane region"/>
    <property type="match status" value="2"/>
</dbReference>
<dbReference type="AlphaFoldDB" id="A0A850P4Y5"/>
<dbReference type="FunFam" id="1.20.58.340:FF:000004">
    <property type="entry name" value="Magnesium transport protein CorA"/>
    <property type="match status" value="1"/>
</dbReference>
<comment type="similarity">
    <text evidence="2">Belongs to the CorA metal ion transporter (MIT) (TC 1.A.35) family.</text>
</comment>
<gene>
    <name evidence="13" type="ORF">HUK82_03870</name>
</gene>
<dbReference type="RefSeq" id="WP_176612689.1">
    <property type="nucleotide sequence ID" value="NZ_JABXXR010000015.1"/>
</dbReference>
<organism evidence="13 14">
    <name type="scientific">Ameyamaea chiangmaiensis</name>
    <dbReference type="NCBI Taxonomy" id="442969"/>
    <lineage>
        <taxon>Bacteria</taxon>
        <taxon>Pseudomonadati</taxon>
        <taxon>Pseudomonadota</taxon>
        <taxon>Alphaproteobacteria</taxon>
        <taxon>Acetobacterales</taxon>
        <taxon>Acetobacteraceae</taxon>
        <taxon>Ameyamaea</taxon>
    </lineage>
</organism>
<evidence type="ECO:0000256" key="10">
    <source>
        <dbReference type="ARBA" id="ARBA00034269"/>
    </source>
</evidence>
<comment type="subcellular location">
    <subcellularLocation>
        <location evidence="1">Cell membrane</location>
        <topology evidence="1">Multi-pass membrane protein</topology>
    </subcellularLocation>
</comment>
<comment type="caution">
    <text evidence="13">The sequence shown here is derived from an EMBL/GenBank/DDBJ whole genome shotgun (WGS) entry which is preliminary data.</text>
</comment>
<evidence type="ECO:0000256" key="1">
    <source>
        <dbReference type="ARBA" id="ARBA00004651"/>
    </source>
</evidence>
<dbReference type="GO" id="GO:0015087">
    <property type="term" value="F:cobalt ion transmembrane transporter activity"/>
    <property type="evidence" value="ECO:0007669"/>
    <property type="project" value="TreeGrafter"/>
</dbReference>
<dbReference type="GO" id="GO:0005886">
    <property type="term" value="C:plasma membrane"/>
    <property type="evidence" value="ECO:0007669"/>
    <property type="project" value="UniProtKB-SubCell"/>
</dbReference>
<dbReference type="CDD" id="cd12837">
    <property type="entry name" value="EcCorA-like_u1"/>
    <property type="match status" value="1"/>
</dbReference>
<dbReference type="InterPro" id="IPR002523">
    <property type="entry name" value="MgTranspt_CorA/ZnTranspt_ZntB"/>
</dbReference>
<dbReference type="EMBL" id="JABXXR010000015">
    <property type="protein sequence ID" value="NVN39705.1"/>
    <property type="molecule type" value="Genomic_DNA"/>
</dbReference>
<keyword evidence="7 12" id="KW-1133">Transmembrane helix</keyword>
<dbReference type="PANTHER" id="PTHR46494:SF1">
    <property type="entry name" value="CORA FAMILY METAL ION TRANSPORTER (EUROFUNG)"/>
    <property type="match status" value="1"/>
</dbReference>
<evidence type="ECO:0000256" key="12">
    <source>
        <dbReference type="SAM" id="Phobius"/>
    </source>
</evidence>
<evidence type="ECO:0000256" key="3">
    <source>
        <dbReference type="ARBA" id="ARBA00022448"/>
    </source>
</evidence>
<evidence type="ECO:0000313" key="14">
    <source>
        <dbReference type="Proteomes" id="UP000585665"/>
    </source>
</evidence>
<evidence type="ECO:0000256" key="4">
    <source>
        <dbReference type="ARBA" id="ARBA00022475"/>
    </source>
</evidence>